<feature type="domain" description="DUF317" evidence="1">
    <location>
        <begin position="167"/>
        <end position="220"/>
    </location>
</feature>
<reference evidence="3" key="1">
    <citation type="submission" date="2018-07" db="EMBL/GenBank/DDBJ databases">
        <authorList>
            <person name="Zhao J."/>
        </authorList>
    </citation>
    <scope>NUCLEOTIDE SEQUENCE [LARGE SCALE GENOMIC DNA]</scope>
    <source>
        <strain evidence="3">GSSD-12</strain>
    </source>
</reference>
<evidence type="ECO:0000313" key="2">
    <source>
        <dbReference type="EMBL" id="AXG80786.1"/>
    </source>
</evidence>
<dbReference type="OrthoDB" id="4281666at2"/>
<sequence>MPDPRPDPFKDLDPAQTVKVLPRHLAGPGHTDPQTIWPFPFDQDWTLHQPGEGAAYATSPCLRLWTRFLPNSGTRGKGMWTIGANRAPFGETAWRITFDATTPAELLHDVHTELLDLYLEDRHSDRDHLFEDATAPHEVYTPLLARGWSHSIKTDGTLTFHAPEGEGTVRHRYATTGSDGPTWRAWAGDSREPLWQARFSSGVPTTLAAALTASLVSNEPLHRAVEDIPFLTRHHLYVAPAAAKQPLTNSAPALPPATRAVGRTR</sequence>
<dbReference type="AlphaFoldDB" id="A0A345HVR2"/>
<evidence type="ECO:0000313" key="3">
    <source>
        <dbReference type="Proteomes" id="UP000253868"/>
    </source>
</evidence>
<evidence type="ECO:0000259" key="1">
    <source>
        <dbReference type="Pfam" id="PF03771"/>
    </source>
</evidence>
<name>A0A345HVR2_9ACTN</name>
<accession>A0A345HVR2</accession>
<proteinExistence type="predicted"/>
<dbReference type="EMBL" id="CP031194">
    <property type="protein sequence ID" value="AXG80786.1"/>
    <property type="molecule type" value="Genomic_DNA"/>
</dbReference>
<organism evidence="2 3">
    <name type="scientific">Streptomyces paludis</name>
    <dbReference type="NCBI Taxonomy" id="2282738"/>
    <lineage>
        <taxon>Bacteria</taxon>
        <taxon>Bacillati</taxon>
        <taxon>Actinomycetota</taxon>
        <taxon>Actinomycetes</taxon>
        <taxon>Kitasatosporales</taxon>
        <taxon>Streptomycetaceae</taxon>
        <taxon>Streptomyces</taxon>
    </lineage>
</organism>
<keyword evidence="3" id="KW-1185">Reference proteome</keyword>
<protein>
    <submittedName>
        <fullName evidence="2">DUF317 domain-containing protein</fullName>
    </submittedName>
</protein>
<dbReference type="Pfam" id="PF03771">
    <property type="entry name" value="SPDY"/>
    <property type="match status" value="2"/>
</dbReference>
<dbReference type="KEGG" id="spad:DVK44_27415"/>
<gene>
    <name evidence="2" type="ORF">DVK44_27415</name>
</gene>
<dbReference type="InterPro" id="IPR005523">
    <property type="entry name" value="DUF317_SPDY"/>
</dbReference>
<dbReference type="Proteomes" id="UP000253868">
    <property type="component" value="Chromosome"/>
</dbReference>
<feature type="domain" description="DUF317" evidence="1">
    <location>
        <begin position="58"/>
        <end position="117"/>
    </location>
</feature>